<dbReference type="InterPro" id="IPR036185">
    <property type="entry name" value="DNA_heli_DnaB-like_N_sf"/>
</dbReference>
<evidence type="ECO:0000256" key="1">
    <source>
        <dbReference type="ARBA" id="ARBA00008428"/>
    </source>
</evidence>
<dbReference type="Proteomes" id="UP000772812">
    <property type="component" value="Unassembled WGS sequence"/>
</dbReference>
<evidence type="ECO:0000256" key="11">
    <source>
        <dbReference type="NCBIfam" id="TIGR00665"/>
    </source>
</evidence>
<keyword evidence="6 12" id="KW-0347">Helicase</keyword>
<dbReference type="EMBL" id="JAACYA010000001">
    <property type="protein sequence ID" value="MBK3332322.1"/>
    <property type="molecule type" value="Genomic_DNA"/>
</dbReference>
<evidence type="ECO:0000256" key="13">
    <source>
        <dbReference type="SAM" id="Coils"/>
    </source>
</evidence>
<evidence type="ECO:0000256" key="7">
    <source>
        <dbReference type="ARBA" id="ARBA00022840"/>
    </source>
</evidence>
<keyword evidence="9" id="KW-0413">Isomerase</keyword>
<evidence type="ECO:0000256" key="10">
    <source>
        <dbReference type="ARBA" id="ARBA00048954"/>
    </source>
</evidence>
<name>A0ABS1GHU5_9AQUI</name>
<dbReference type="InterPro" id="IPR007694">
    <property type="entry name" value="DNA_helicase_DnaB-like_C"/>
</dbReference>
<organism evidence="15 16">
    <name type="scientific">Persephonella atlantica</name>
    <dbReference type="NCBI Taxonomy" id="2699429"/>
    <lineage>
        <taxon>Bacteria</taxon>
        <taxon>Pseudomonadati</taxon>
        <taxon>Aquificota</taxon>
        <taxon>Aquificia</taxon>
        <taxon>Aquificales</taxon>
        <taxon>Hydrogenothermaceae</taxon>
        <taxon>Persephonella</taxon>
    </lineage>
</organism>
<dbReference type="PANTHER" id="PTHR30153:SF2">
    <property type="entry name" value="REPLICATIVE DNA HELICASE"/>
    <property type="match status" value="1"/>
</dbReference>
<evidence type="ECO:0000313" key="16">
    <source>
        <dbReference type="Proteomes" id="UP000772812"/>
    </source>
</evidence>
<comment type="function">
    <text evidence="12">The main replicative DNA helicase, it participates in initiation and elongation during chromosome replication. Travels ahead of the DNA replisome, separating dsDNA into templates for DNA synthesis. A processive ATP-dependent 5'-3' DNA helicase it has DNA-dependent ATPase activity.</text>
</comment>
<proteinExistence type="inferred from homology"/>
<keyword evidence="8 12" id="KW-0238">DNA-binding</keyword>
<keyword evidence="16" id="KW-1185">Reference proteome</keyword>
<evidence type="ECO:0000256" key="9">
    <source>
        <dbReference type="ARBA" id="ARBA00023235"/>
    </source>
</evidence>
<keyword evidence="2 12" id="KW-0639">Primosome</keyword>
<gene>
    <name evidence="15" type="primary">dnaB</name>
    <name evidence="15" type="ORF">GWK41_04480</name>
</gene>
<evidence type="ECO:0000256" key="6">
    <source>
        <dbReference type="ARBA" id="ARBA00022806"/>
    </source>
</evidence>
<dbReference type="SUPFAM" id="SSF48024">
    <property type="entry name" value="N-terminal domain of DnaB helicase"/>
    <property type="match status" value="1"/>
</dbReference>
<keyword evidence="5 12" id="KW-0378">Hydrolase</keyword>
<comment type="catalytic activity">
    <reaction evidence="10 12">
        <text>ATP + H2O = ADP + phosphate + H(+)</text>
        <dbReference type="Rhea" id="RHEA:13065"/>
        <dbReference type="ChEBI" id="CHEBI:15377"/>
        <dbReference type="ChEBI" id="CHEBI:15378"/>
        <dbReference type="ChEBI" id="CHEBI:30616"/>
        <dbReference type="ChEBI" id="CHEBI:43474"/>
        <dbReference type="ChEBI" id="CHEBI:456216"/>
        <dbReference type="EC" id="5.6.2.3"/>
    </reaction>
</comment>
<dbReference type="InterPro" id="IPR016136">
    <property type="entry name" value="DNA_helicase_N/primase_C"/>
</dbReference>
<comment type="caution">
    <text evidence="15">The sequence shown here is derived from an EMBL/GenBank/DDBJ whole genome shotgun (WGS) entry which is preliminary data.</text>
</comment>
<feature type="coiled-coil region" evidence="13">
    <location>
        <begin position="124"/>
        <end position="151"/>
    </location>
</feature>
<dbReference type="Pfam" id="PF03796">
    <property type="entry name" value="DnaB_C"/>
    <property type="match status" value="1"/>
</dbReference>
<evidence type="ECO:0000259" key="14">
    <source>
        <dbReference type="PROSITE" id="PS51199"/>
    </source>
</evidence>
<reference evidence="15 16" key="1">
    <citation type="journal article" date="2021" name="Syst. Appl. Microbiol.">
        <title>Persephonella atlantica sp. nov.: How to adapt to physico-chemical gradients in high temperature hydrothermal habitats.</title>
        <authorList>
            <person name="Francois D.X."/>
            <person name="Godfroy A."/>
            <person name="Mathien C."/>
            <person name="Aube J."/>
            <person name="Cathalot C."/>
            <person name="Lesongeur F."/>
            <person name="L'Haridon S."/>
            <person name="Philippon X."/>
            <person name="Roussel E.G."/>
        </authorList>
    </citation>
    <scope>NUCLEOTIDE SEQUENCE [LARGE SCALE GENOMIC DNA]</scope>
    <source>
        <strain evidence="15 16">MO1340</strain>
    </source>
</reference>
<dbReference type="InterPro" id="IPR007693">
    <property type="entry name" value="DNA_helicase_DnaB-like_N"/>
</dbReference>
<dbReference type="Gene3D" id="3.40.50.300">
    <property type="entry name" value="P-loop containing nucleotide triphosphate hydrolases"/>
    <property type="match status" value="1"/>
</dbReference>
<dbReference type="PANTHER" id="PTHR30153">
    <property type="entry name" value="REPLICATIVE DNA HELICASE DNAB"/>
    <property type="match status" value="1"/>
</dbReference>
<dbReference type="RefSeq" id="WP_200673700.1">
    <property type="nucleotide sequence ID" value="NZ_JAACYA010000001.1"/>
</dbReference>
<dbReference type="GO" id="GO:0016787">
    <property type="term" value="F:hydrolase activity"/>
    <property type="evidence" value="ECO:0007669"/>
    <property type="project" value="UniProtKB-KW"/>
</dbReference>
<evidence type="ECO:0000313" key="15">
    <source>
        <dbReference type="EMBL" id="MBK3332322.1"/>
    </source>
</evidence>
<evidence type="ECO:0000256" key="4">
    <source>
        <dbReference type="ARBA" id="ARBA00022741"/>
    </source>
</evidence>
<dbReference type="Gene3D" id="1.10.860.10">
    <property type="entry name" value="DNAb Helicase, Chain A"/>
    <property type="match status" value="1"/>
</dbReference>
<evidence type="ECO:0000256" key="8">
    <source>
        <dbReference type="ARBA" id="ARBA00023125"/>
    </source>
</evidence>
<keyword evidence="7 12" id="KW-0067">ATP-binding</keyword>
<dbReference type="GO" id="GO:0003678">
    <property type="term" value="F:DNA helicase activity"/>
    <property type="evidence" value="ECO:0007669"/>
    <property type="project" value="UniProtKB-EC"/>
</dbReference>
<comment type="similarity">
    <text evidence="1 12">Belongs to the helicase family. DnaB subfamily.</text>
</comment>
<sequence length="476" mass="54080">MAEEIDITLPHDDQTERAVIGALFLDPSVADLVFNILKPEDFFNPKHRTIYESILNLVEEGKEIDPLVLINYLDLKGKLERAGGKAYIALIGNDAVPPNIVETLAHQLKEKSIARNLILVAKNIIEKSKKAKDINQLIEEAETEIFRLNEDRAVTHYYEIKDVIKETLRIINELSKKETVITGIPSGFYEIDKLTTGFHSGDLIIIAARPAMGKTSFALSILHNVSVIDRRPAAFFSLEMSKEQIAMRLLSLETRIKLKDIRSGFLSPEKLEKLTEKAMEISQAPLYIDDTASISILDLRAKARRLKREKNIQLIVIDYLQLMRSHRRTENRQQEVAEISRGLKALAKELDIPVISLAQLSRQAEMRADKRPQLADLRESGSIEQDADLVMFIHRPEYYKKNPTPEEEGLAEIIIAKQRNGPTGVVNLAFVKEITKFENLAKTTAPYMEKEENLDDTIEESYDNLDLLEEEDIAEI</sequence>
<dbReference type="Pfam" id="PF00772">
    <property type="entry name" value="DnaB"/>
    <property type="match status" value="1"/>
</dbReference>
<protein>
    <recommendedName>
        <fullName evidence="11 12">Replicative DNA helicase</fullName>
        <ecNumber evidence="11 12">5.6.2.3</ecNumber>
    </recommendedName>
</protein>
<dbReference type="PROSITE" id="PS51199">
    <property type="entry name" value="SF4_HELICASE"/>
    <property type="match status" value="1"/>
</dbReference>
<dbReference type="EC" id="5.6.2.3" evidence="11 12"/>
<evidence type="ECO:0000256" key="2">
    <source>
        <dbReference type="ARBA" id="ARBA00022515"/>
    </source>
</evidence>
<evidence type="ECO:0000256" key="12">
    <source>
        <dbReference type="RuleBase" id="RU362085"/>
    </source>
</evidence>
<dbReference type="NCBIfam" id="TIGR00665">
    <property type="entry name" value="DnaB"/>
    <property type="match status" value="1"/>
</dbReference>
<keyword evidence="13" id="KW-0175">Coiled coil</keyword>
<dbReference type="InterPro" id="IPR007692">
    <property type="entry name" value="DNA_helicase_DnaB"/>
</dbReference>
<dbReference type="SUPFAM" id="SSF52540">
    <property type="entry name" value="P-loop containing nucleoside triphosphate hydrolases"/>
    <property type="match status" value="1"/>
</dbReference>
<feature type="domain" description="SF4 helicase" evidence="14">
    <location>
        <begin position="177"/>
        <end position="444"/>
    </location>
</feature>
<evidence type="ECO:0000256" key="3">
    <source>
        <dbReference type="ARBA" id="ARBA00022705"/>
    </source>
</evidence>
<keyword evidence="4 12" id="KW-0547">Nucleotide-binding</keyword>
<dbReference type="InterPro" id="IPR027417">
    <property type="entry name" value="P-loop_NTPase"/>
</dbReference>
<accession>A0ABS1GHU5</accession>
<keyword evidence="3 12" id="KW-0235">DNA replication</keyword>
<evidence type="ECO:0000256" key="5">
    <source>
        <dbReference type="ARBA" id="ARBA00022801"/>
    </source>
</evidence>
<dbReference type="CDD" id="cd00984">
    <property type="entry name" value="DnaB_C"/>
    <property type="match status" value="1"/>
</dbReference>